<dbReference type="AlphaFoldDB" id="X1IKC7"/>
<evidence type="ECO:0000313" key="1">
    <source>
        <dbReference type="EMBL" id="GAH66559.1"/>
    </source>
</evidence>
<organism evidence="1">
    <name type="scientific">marine sediment metagenome</name>
    <dbReference type="NCBI Taxonomy" id="412755"/>
    <lineage>
        <taxon>unclassified sequences</taxon>
        <taxon>metagenomes</taxon>
        <taxon>ecological metagenomes</taxon>
    </lineage>
</organism>
<reference evidence="1" key="1">
    <citation type="journal article" date="2014" name="Front. Microbiol.">
        <title>High frequency of phylogenetically diverse reductive dehalogenase-homologous genes in deep subseafloor sedimentary metagenomes.</title>
        <authorList>
            <person name="Kawai M."/>
            <person name="Futagami T."/>
            <person name="Toyoda A."/>
            <person name="Takaki Y."/>
            <person name="Nishi S."/>
            <person name="Hori S."/>
            <person name="Arai W."/>
            <person name="Tsubouchi T."/>
            <person name="Morono Y."/>
            <person name="Uchiyama I."/>
            <person name="Ito T."/>
            <person name="Fujiyama A."/>
            <person name="Inagaki F."/>
            <person name="Takami H."/>
        </authorList>
    </citation>
    <scope>NUCLEOTIDE SEQUENCE</scope>
    <source>
        <strain evidence="1">Expedition CK06-06</strain>
    </source>
</reference>
<dbReference type="EMBL" id="BARU01033360">
    <property type="protein sequence ID" value="GAH66559.1"/>
    <property type="molecule type" value="Genomic_DNA"/>
</dbReference>
<gene>
    <name evidence="1" type="ORF">S03H2_52516</name>
</gene>
<protein>
    <submittedName>
        <fullName evidence="1">Uncharacterized protein</fullName>
    </submittedName>
</protein>
<proteinExistence type="predicted"/>
<comment type="caution">
    <text evidence="1">The sequence shown here is derived from an EMBL/GenBank/DDBJ whole genome shotgun (WGS) entry which is preliminary data.</text>
</comment>
<name>X1IKC7_9ZZZZ</name>
<feature type="non-terminal residue" evidence="1">
    <location>
        <position position="1"/>
    </location>
</feature>
<accession>X1IKC7</accession>
<sequence length="128" mass="15770">DPEMTGVMGDVIIVRRYKSKQHKEKSRGQFGKLLIAAFTLNQFRKLYWYYRPGIRWGPWGYRRGFYRVPSRYYWYPKKRRYGRRPNPRFFKNFKSKNYHAPRKIDVGYLFKHKTKPITYVIFDSVTKK</sequence>